<keyword evidence="1" id="KW-0812">Transmembrane</keyword>
<keyword evidence="1" id="KW-1133">Transmembrane helix</keyword>
<accession>A0AAN9SY30</accession>
<organism evidence="2 3">
    <name type="scientific">Psophocarpus tetragonolobus</name>
    <name type="common">Winged bean</name>
    <name type="synonym">Dolichos tetragonolobus</name>
    <dbReference type="NCBI Taxonomy" id="3891"/>
    <lineage>
        <taxon>Eukaryota</taxon>
        <taxon>Viridiplantae</taxon>
        <taxon>Streptophyta</taxon>
        <taxon>Embryophyta</taxon>
        <taxon>Tracheophyta</taxon>
        <taxon>Spermatophyta</taxon>
        <taxon>Magnoliopsida</taxon>
        <taxon>eudicotyledons</taxon>
        <taxon>Gunneridae</taxon>
        <taxon>Pentapetalae</taxon>
        <taxon>rosids</taxon>
        <taxon>fabids</taxon>
        <taxon>Fabales</taxon>
        <taxon>Fabaceae</taxon>
        <taxon>Papilionoideae</taxon>
        <taxon>50 kb inversion clade</taxon>
        <taxon>NPAAA clade</taxon>
        <taxon>indigoferoid/millettioid clade</taxon>
        <taxon>Phaseoleae</taxon>
        <taxon>Psophocarpus</taxon>
    </lineage>
</organism>
<reference evidence="2 3" key="1">
    <citation type="submission" date="2024-01" db="EMBL/GenBank/DDBJ databases">
        <title>The genomes of 5 underutilized Papilionoideae crops provide insights into root nodulation and disease resistanc.</title>
        <authorList>
            <person name="Jiang F."/>
        </authorList>
    </citation>
    <scope>NUCLEOTIDE SEQUENCE [LARGE SCALE GENOMIC DNA]</scope>
    <source>
        <strain evidence="2">DUOXIRENSHENG_FW03</strain>
        <tissue evidence="2">Leaves</tissue>
    </source>
</reference>
<keyword evidence="3" id="KW-1185">Reference proteome</keyword>
<dbReference type="AlphaFoldDB" id="A0AAN9SY30"/>
<evidence type="ECO:0000256" key="1">
    <source>
        <dbReference type="SAM" id="Phobius"/>
    </source>
</evidence>
<protein>
    <submittedName>
        <fullName evidence="2">Uncharacterized protein</fullName>
    </submittedName>
</protein>
<sequence length="76" mass="8459">MTFCGCLGPLGYELTMRVLTYIAYIHILLSIGVSSNSLVAVRLWVVIAWANLSSCVTQWPHTLVEDKECCPKPKDC</sequence>
<dbReference type="EMBL" id="JAYMYS010000001">
    <property type="protein sequence ID" value="KAK7410646.1"/>
    <property type="molecule type" value="Genomic_DNA"/>
</dbReference>
<evidence type="ECO:0000313" key="2">
    <source>
        <dbReference type="EMBL" id="KAK7410646.1"/>
    </source>
</evidence>
<feature type="transmembrane region" description="Helical" evidence="1">
    <location>
        <begin position="21"/>
        <end position="45"/>
    </location>
</feature>
<comment type="caution">
    <text evidence="2">The sequence shown here is derived from an EMBL/GenBank/DDBJ whole genome shotgun (WGS) entry which is preliminary data.</text>
</comment>
<evidence type="ECO:0000313" key="3">
    <source>
        <dbReference type="Proteomes" id="UP001386955"/>
    </source>
</evidence>
<name>A0AAN9SY30_PSOTE</name>
<gene>
    <name evidence="2" type="ORF">VNO78_01596</name>
</gene>
<proteinExistence type="predicted"/>
<dbReference type="Proteomes" id="UP001386955">
    <property type="component" value="Unassembled WGS sequence"/>
</dbReference>
<keyword evidence="1" id="KW-0472">Membrane</keyword>